<keyword evidence="1" id="KW-0812">Transmembrane</keyword>
<feature type="transmembrane region" description="Helical" evidence="1">
    <location>
        <begin position="42"/>
        <end position="61"/>
    </location>
</feature>
<dbReference type="Proteomes" id="UP000443070">
    <property type="component" value="Unassembled WGS sequence"/>
</dbReference>
<keyword evidence="1" id="KW-1133">Transmembrane helix</keyword>
<feature type="transmembrane region" description="Helical" evidence="1">
    <location>
        <begin position="73"/>
        <end position="94"/>
    </location>
</feature>
<name>A0ABW9S118_9FIRM</name>
<feature type="transmembrane region" description="Helical" evidence="1">
    <location>
        <begin position="12"/>
        <end position="36"/>
    </location>
</feature>
<keyword evidence="3" id="KW-1185">Reference proteome</keyword>
<feature type="transmembrane region" description="Helical" evidence="1">
    <location>
        <begin position="106"/>
        <end position="128"/>
    </location>
</feature>
<sequence length="238" mass="28097">MLDSIKNKSLIHWFWSNCTFGYSIVALSIVYIVFVLFEIKNFYSILLFIFALNWVWGSYLYQLSLLFSCGKCFRWIILLVGILMLFPFLLIYLASFYVEMLSDKHIFKLIIFFVVNYYIITLYPMKVLVLSAENNWERKLIIVLTYLLIMLIPIFLFGVYDYCIYHSDLIETLNSKGAIHELYDIINQGIKAVSSEHENEKIIFMVLWFSCTLFLQQSLSGHQYRRKMVGIAGKIKKP</sequence>
<evidence type="ECO:0000313" key="2">
    <source>
        <dbReference type="EMBL" id="MTU03590.1"/>
    </source>
</evidence>
<feature type="transmembrane region" description="Helical" evidence="1">
    <location>
        <begin position="140"/>
        <end position="160"/>
    </location>
</feature>
<accession>A0ABW9S118</accession>
<evidence type="ECO:0000313" key="3">
    <source>
        <dbReference type="Proteomes" id="UP000443070"/>
    </source>
</evidence>
<comment type="caution">
    <text evidence="2">The sequence shown here is derived from an EMBL/GenBank/DDBJ whole genome shotgun (WGS) entry which is preliminary data.</text>
</comment>
<reference evidence="2 3" key="1">
    <citation type="journal article" date="2019" name="Nat. Med.">
        <title>A library of human gut bacterial isolates paired with longitudinal multiomics data enables mechanistic microbiome research.</title>
        <authorList>
            <person name="Poyet M."/>
            <person name="Groussin M."/>
            <person name="Gibbons S.M."/>
            <person name="Avila-Pacheco J."/>
            <person name="Jiang X."/>
            <person name="Kearney S.M."/>
            <person name="Perrotta A.R."/>
            <person name="Berdy B."/>
            <person name="Zhao S."/>
            <person name="Lieberman T.D."/>
            <person name="Swanson P.K."/>
            <person name="Smith M."/>
            <person name="Roesemann S."/>
            <person name="Alexander J.E."/>
            <person name="Rich S.A."/>
            <person name="Livny J."/>
            <person name="Vlamakis H."/>
            <person name="Clish C."/>
            <person name="Bullock K."/>
            <person name="Deik A."/>
            <person name="Scott J."/>
            <person name="Pierce K.A."/>
            <person name="Xavier R.J."/>
            <person name="Alm E.J."/>
        </authorList>
    </citation>
    <scope>NUCLEOTIDE SEQUENCE [LARGE SCALE GENOMIC DNA]</scope>
    <source>
        <strain evidence="2 3">BIOML-A3</strain>
    </source>
</reference>
<evidence type="ECO:0000256" key="1">
    <source>
        <dbReference type="SAM" id="Phobius"/>
    </source>
</evidence>
<proteinExistence type="predicted"/>
<feature type="transmembrane region" description="Helical" evidence="1">
    <location>
        <begin position="202"/>
        <end position="219"/>
    </location>
</feature>
<dbReference type="RefSeq" id="WP_149877351.1">
    <property type="nucleotide sequence ID" value="NZ_WNBL01000002.1"/>
</dbReference>
<organism evidence="2 3">
    <name type="scientific">Phascolarctobacterium faecium</name>
    <dbReference type="NCBI Taxonomy" id="33025"/>
    <lineage>
        <taxon>Bacteria</taxon>
        <taxon>Bacillati</taxon>
        <taxon>Bacillota</taxon>
        <taxon>Negativicutes</taxon>
        <taxon>Acidaminococcales</taxon>
        <taxon>Acidaminococcaceae</taxon>
        <taxon>Phascolarctobacterium</taxon>
    </lineage>
</organism>
<gene>
    <name evidence="2" type="ORF">GMD18_04115</name>
</gene>
<keyword evidence="1" id="KW-0472">Membrane</keyword>
<protein>
    <submittedName>
        <fullName evidence="2">Uncharacterized protein</fullName>
    </submittedName>
</protein>
<dbReference type="EMBL" id="WNBW01000002">
    <property type="protein sequence ID" value="MTU03590.1"/>
    <property type="molecule type" value="Genomic_DNA"/>
</dbReference>